<dbReference type="GO" id="GO:0032259">
    <property type="term" value="P:methylation"/>
    <property type="evidence" value="ECO:0007669"/>
    <property type="project" value="UniProtKB-KW"/>
</dbReference>
<dbReference type="PANTHER" id="PTHR43861:SF1">
    <property type="entry name" value="TRANS-ACONITATE 2-METHYLTRANSFERASE"/>
    <property type="match status" value="1"/>
</dbReference>
<protein>
    <submittedName>
        <fullName evidence="2">Methyltransferase family protein</fullName>
    </submittedName>
</protein>
<gene>
    <name evidence="2" type="ORF">DesyoDRAFT_1995</name>
</gene>
<dbReference type="Gene3D" id="3.40.50.150">
    <property type="entry name" value="Vaccinia Virus protein VP39"/>
    <property type="match status" value="1"/>
</dbReference>
<name>H5Y3I9_9FIRM</name>
<dbReference type="InterPro" id="IPR025714">
    <property type="entry name" value="Methyltranfer_dom"/>
</dbReference>
<dbReference type="InterPro" id="IPR029063">
    <property type="entry name" value="SAM-dependent_MTases_sf"/>
</dbReference>
<keyword evidence="2" id="KW-0808">Transferase</keyword>
<dbReference type="PANTHER" id="PTHR43861">
    <property type="entry name" value="TRANS-ACONITATE 2-METHYLTRANSFERASE-RELATED"/>
    <property type="match status" value="1"/>
</dbReference>
<keyword evidence="3" id="KW-1185">Reference proteome</keyword>
<dbReference type="STRING" id="768710.DesyoDRAFT_1995"/>
<dbReference type="Proteomes" id="UP000005104">
    <property type="component" value="Chromosome"/>
</dbReference>
<sequence length="264" mass="29242">MKDQTLEKLAQSLTGDSTDIIPFLPYLLQDLWELGSSPEEMLSMIKNHILLKEDARVLDLGCGKGAVSIRLARELGCRCKGIDLLPDFVQYAREKAAEYGVEGLCEFTVGDITETVQAERGYDLVIYGAVGNVLGSQYEILKALAGTVRSGGHILLDDAYLAEGNESTLLFYGEYLRLPEWKSLIGEAGLKLAAIHALDEEKPSYAEDFSNIKRRAEELSKAYPAKRELFAQYVRNQQDELADLESRLVGAVFLLGNALKYPAE</sequence>
<accession>H5Y3I9</accession>
<keyword evidence="2" id="KW-0489">Methyltransferase</keyword>
<proteinExistence type="predicted"/>
<dbReference type="GO" id="GO:0008168">
    <property type="term" value="F:methyltransferase activity"/>
    <property type="evidence" value="ECO:0007669"/>
    <property type="project" value="UniProtKB-KW"/>
</dbReference>
<evidence type="ECO:0000259" key="1">
    <source>
        <dbReference type="Pfam" id="PF13847"/>
    </source>
</evidence>
<organism evidence="2 3">
    <name type="scientific">Desulfosporosinus youngiae DSM 17734</name>
    <dbReference type="NCBI Taxonomy" id="768710"/>
    <lineage>
        <taxon>Bacteria</taxon>
        <taxon>Bacillati</taxon>
        <taxon>Bacillota</taxon>
        <taxon>Clostridia</taxon>
        <taxon>Eubacteriales</taxon>
        <taxon>Desulfitobacteriaceae</taxon>
        <taxon>Desulfosporosinus</taxon>
    </lineage>
</organism>
<dbReference type="eggNOG" id="COG2890">
    <property type="taxonomic scope" value="Bacteria"/>
</dbReference>
<dbReference type="Pfam" id="PF13847">
    <property type="entry name" value="Methyltransf_31"/>
    <property type="match status" value="1"/>
</dbReference>
<evidence type="ECO:0000313" key="2">
    <source>
        <dbReference type="EMBL" id="EHQ89098.1"/>
    </source>
</evidence>
<dbReference type="CDD" id="cd02440">
    <property type="entry name" value="AdoMet_MTases"/>
    <property type="match status" value="1"/>
</dbReference>
<dbReference type="EMBL" id="CM001441">
    <property type="protein sequence ID" value="EHQ89098.1"/>
    <property type="molecule type" value="Genomic_DNA"/>
</dbReference>
<evidence type="ECO:0000313" key="3">
    <source>
        <dbReference type="Proteomes" id="UP000005104"/>
    </source>
</evidence>
<dbReference type="AlphaFoldDB" id="H5Y3I9"/>
<feature type="domain" description="Methyltransferase" evidence="1">
    <location>
        <begin position="52"/>
        <end position="160"/>
    </location>
</feature>
<reference evidence="2 3" key="1">
    <citation type="submission" date="2011-11" db="EMBL/GenBank/DDBJ databases">
        <title>The Noncontiguous Finished genome of Desulfosporosinus youngiae DSM 17734.</title>
        <authorList>
            <consortium name="US DOE Joint Genome Institute (JGI-PGF)"/>
            <person name="Lucas S."/>
            <person name="Han J."/>
            <person name="Lapidus A."/>
            <person name="Cheng J.-F."/>
            <person name="Goodwin L."/>
            <person name="Pitluck S."/>
            <person name="Peters L."/>
            <person name="Ovchinnikova G."/>
            <person name="Lu M."/>
            <person name="Land M.L."/>
            <person name="Hauser L."/>
            <person name="Pester M."/>
            <person name="Spring S."/>
            <person name="Ollivier B."/>
            <person name="Rattei T."/>
            <person name="Klenk H.-P."/>
            <person name="Wagner M."/>
            <person name="Loy A."/>
            <person name="Woyke T.J."/>
        </authorList>
    </citation>
    <scope>NUCLEOTIDE SEQUENCE [LARGE SCALE GENOMIC DNA]</scope>
    <source>
        <strain evidence="2 3">DSM 17734</strain>
    </source>
</reference>
<dbReference type="SUPFAM" id="SSF53335">
    <property type="entry name" value="S-adenosyl-L-methionine-dependent methyltransferases"/>
    <property type="match status" value="1"/>
</dbReference>
<dbReference type="HOGENOM" id="CLU_1052644_0_0_9"/>